<dbReference type="PANTHER" id="PTHR46423:SF1">
    <property type="entry name" value="RNA POLYMERASE II-ASSOCIATED PROTEIN 3"/>
    <property type="match status" value="1"/>
</dbReference>
<dbReference type="OrthoDB" id="245563at2759"/>
<organism evidence="9">
    <name type="scientific">Thelazia callipaeda</name>
    <name type="common">Oriental eyeworm</name>
    <name type="synonym">Parasitic nematode</name>
    <dbReference type="NCBI Taxonomy" id="103827"/>
    <lineage>
        <taxon>Eukaryota</taxon>
        <taxon>Metazoa</taxon>
        <taxon>Ecdysozoa</taxon>
        <taxon>Nematoda</taxon>
        <taxon>Chromadorea</taxon>
        <taxon>Rhabditida</taxon>
        <taxon>Spirurina</taxon>
        <taxon>Spiruromorpha</taxon>
        <taxon>Thelazioidea</taxon>
        <taxon>Thelaziidae</taxon>
        <taxon>Thelazia</taxon>
    </lineage>
</organism>
<dbReference type="OMA" id="SFRYHNA"/>
<dbReference type="InterPro" id="IPR051966">
    <property type="entry name" value="RPAP3"/>
</dbReference>
<feature type="repeat" description="TPR" evidence="5">
    <location>
        <begin position="44"/>
        <end position="77"/>
    </location>
</feature>
<dbReference type="AlphaFoldDB" id="A0A0N5CXS8"/>
<reference evidence="9" key="1">
    <citation type="submission" date="2017-02" db="UniProtKB">
        <authorList>
            <consortium name="WormBaseParasite"/>
        </authorList>
    </citation>
    <scope>IDENTIFICATION</scope>
</reference>
<dbReference type="GO" id="GO:0101031">
    <property type="term" value="C:protein folding chaperone complex"/>
    <property type="evidence" value="ECO:0007669"/>
    <property type="project" value="TreeGrafter"/>
</dbReference>
<gene>
    <name evidence="7" type="ORF">TCLT_LOCUS5209</name>
</gene>
<name>A0A0N5CXS8_THECL</name>
<dbReference type="SMART" id="SM00028">
    <property type="entry name" value="TPR"/>
    <property type="match status" value="2"/>
</dbReference>
<dbReference type="WBParaSite" id="TCLT_0000522001-mRNA-1">
    <property type="protein sequence ID" value="TCLT_0000522001-mRNA-1"/>
    <property type="gene ID" value="TCLT_0000522001"/>
</dbReference>
<dbReference type="SUPFAM" id="SSF48452">
    <property type="entry name" value="TPR-like"/>
    <property type="match status" value="1"/>
</dbReference>
<dbReference type="Pfam" id="PF13877">
    <property type="entry name" value="RPAP3_C"/>
    <property type="match status" value="1"/>
</dbReference>
<evidence type="ECO:0000256" key="5">
    <source>
        <dbReference type="PROSITE-ProRule" id="PRU00339"/>
    </source>
</evidence>
<keyword evidence="2 5" id="KW-0802">TPR repeat</keyword>
<sequence length="305" mass="34734">MADIQSSVTEANRYRTEGNEHFRSFRYHNAILSYTKSLDCQETSQVLANRAQAYLNIRQYERALIDAARAIELDANNIKALFRYAKALENLGLHEVAADKLSKINPTNQKNKEVAELKRSVQGKVNCEEVRLFCGEKDEFLRSKMPLMEIKNIEVIAMESAEQSSKTDTYVLEVANVSDEPSVPLIPPPPATSFNFISDFQTLKYKPVSFAEYFLSIDQEKHKDVLDDVIETEMIECIITGYDMLANNSNIYYLLESLVQLAGVSRFEIAVMFLDETAKEKLRQLAGRHPVNEELASMLHSLYVL</sequence>
<evidence type="ECO:0000256" key="4">
    <source>
        <dbReference type="ARBA" id="ARBA00040133"/>
    </source>
</evidence>
<dbReference type="STRING" id="103827.A0A0N5CXS8"/>
<evidence type="ECO:0000313" key="7">
    <source>
        <dbReference type="EMBL" id="VDN02422.1"/>
    </source>
</evidence>
<protein>
    <recommendedName>
        <fullName evidence="4">RNA polymerase II-associated protein 3</fullName>
    </recommendedName>
</protein>
<evidence type="ECO:0000313" key="8">
    <source>
        <dbReference type="Proteomes" id="UP000276776"/>
    </source>
</evidence>
<dbReference type="InterPro" id="IPR025986">
    <property type="entry name" value="RPAP3-like_C"/>
</dbReference>
<keyword evidence="8" id="KW-1185">Reference proteome</keyword>
<dbReference type="Proteomes" id="UP000276776">
    <property type="component" value="Unassembled WGS sequence"/>
</dbReference>
<evidence type="ECO:0000256" key="2">
    <source>
        <dbReference type="ARBA" id="ARBA00022803"/>
    </source>
</evidence>
<accession>A0A0N5CXS8</accession>
<dbReference type="InterPro" id="IPR011990">
    <property type="entry name" value="TPR-like_helical_dom_sf"/>
</dbReference>
<evidence type="ECO:0000259" key="6">
    <source>
        <dbReference type="Pfam" id="PF13877"/>
    </source>
</evidence>
<dbReference type="PANTHER" id="PTHR46423">
    <property type="entry name" value="RNA POLYMERASE II-ASSOCIATED PROTEIN 3"/>
    <property type="match status" value="1"/>
</dbReference>
<dbReference type="InterPro" id="IPR019734">
    <property type="entry name" value="TPR_rpt"/>
</dbReference>
<feature type="domain" description="RNA-polymerase II-associated protein 3-like C-terminal" evidence="6">
    <location>
        <begin position="189"/>
        <end position="279"/>
    </location>
</feature>
<evidence type="ECO:0000256" key="3">
    <source>
        <dbReference type="ARBA" id="ARBA00038275"/>
    </source>
</evidence>
<evidence type="ECO:0000313" key="9">
    <source>
        <dbReference type="WBParaSite" id="TCLT_0000522001-mRNA-1"/>
    </source>
</evidence>
<dbReference type="PROSITE" id="PS50005">
    <property type="entry name" value="TPR"/>
    <property type="match status" value="1"/>
</dbReference>
<evidence type="ECO:0000256" key="1">
    <source>
        <dbReference type="ARBA" id="ARBA00022737"/>
    </source>
</evidence>
<proteinExistence type="inferred from homology"/>
<keyword evidence="1" id="KW-0677">Repeat</keyword>
<dbReference type="Gene3D" id="1.25.40.10">
    <property type="entry name" value="Tetratricopeptide repeat domain"/>
    <property type="match status" value="1"/>
</dbReference>
<comment type="similarity">
    <text evidence="3">Belongs to the RPAP3 family.</text>
</comment>
<dbReference type="EMBL" id="UYYF01004326">
    <property type="protein sequence ID" value="VDN02422.1"/>
    <property type="molecule type" value="Genomic_DNA"/>
</dbReference>
<reference evidence="7 8" key="2">
    <citation type="submission" date="2018-11" db="EMBL/GenBank/DDBJ databases">
        <authorList>
            <consortium name="Pathogen Informatics"/>
        </authorList>
    </citation>
    <scope>NUCLEOTIDE SEQUENCE [LARGE SCALE GENOMIC DNA]</scope>
</reference>